<evidence type="ECO:0000256" key="3">
    <source>
        <dbReference type="ARBA" id="ARBA00022452"/>
    </source>
</evidence>
<dbReference type="Pfam" id="PF00593">
    <property type="entry name" value="TonB_dep_Rec_b-barrel"/>
    <property type="match status" value="1"/>
</dbReference>
<evidence type="ECO:0000256" key="1">
    <source>
        <dbReference type="ARBA" id="ARBA00004571"/>
    </source>
</evidence>
<keyword evidence="3" id="KW-1134">Transmembrane beta strand</keyword>
<dbReference type="GO" id="GO:0006826">
    <property type="term" value="P:iron ion transport"/>
    <property type="evidence" value="ECO:0007669"/>
    <property type="project" value="UniProtKB-KW"/>
</dbReference>
<evidence type="ECO:0000313" key="14">
    <source>
        <dbReference type="EMBL" id="TIX51114.1"/>
    </source>
</evidence>
<dbReference type="InterPro" id="IPR036942">
    <property type="entry name" value="Beta-barrel_TonB_sf"/>
</dbReference>
<comment type="caution">
    <text evidence="14">The sequence shown here is derived from an EMBL/GenBank/DDBJ whole genome shotgun (WGS) entry which is preliminary data.</text>
</comment>
<dbReference type="GO" id="GO:0009279">
    <property type="term" value="C:cell outer membrane"/>
    <property type="evidence" value="ECO:0007669"/>
    <property type="project" value="UniProtKB-SubCell"/>
</dbReference>
<dbReference type="PANTHER" id="PTHR32552:SF81">
    <property type="entry name" value="TONB-DEPENDENT OUTER MEMBRANE RECEPTOR"/>
    <property type="match status" value="1"/>
</dbReference>
<dbReference type="OrthoDB" id="9760333at2"/>
<dbReference type="Pfam" id="PF07715">
    <property type="entry name" value="Plug"/>
    <property type="match status" value="1"/>
</dbReference>
<evidence type="ECO:0000256" key="11">
    <source>
        <dbReference type="RuleBase" id="RU003357"/>
    </source>
</evidence>
<accession>A0A4T3F469</accession>
<dbReference type="SUPFAM" id="SSF56935">
    <property type="entry name" value="Porins"/>
    <property type="match status" value="1"/>
</dbReference>
<keyword evidence="6" id="KW-0408">Iron</keyword>
<keyword evidence="2" id="KW-0813">Transport</keyword>
<dbReference type="PANTHER" id="PTHR32552">
    <property type="entry name" value="FERRICHROME IRON RECEPTOR-RELATED"/>
    <property type="match status" value="1"/>
</dbReference>
<evidence type="ECO:0000256" key="6">
    <source>
        <dbReference type="ARBA" id="ARBA00023004"/>
    </source>
</evidence>
<dbReference type="Gene3D" id="2.40.170.20">
    <property type="entry name" value="TonB-dependent receptor, beta-barrel domain"/>
    <property type="match status" value="1"/>
</dbReference>
<evidence type="ECO:0000313" key="15">
    <source>
        <dbReference type="Proteomes" id="UP000309389"/>
    </source>
</evidence>
<dbReference type="InterPro" id="IPR039426">
    <property type="entry name" value="TonB-dep_rcpt-like"/>
</dbReference>
<dbReference type="EMBL" id="SSHH01000001">
    <property type="protein sequence ID" value="TIX51114.1"/>
    <property type="molecule type" value="Genomic_DNA"/>
</dbReference>
<keyword evidence="7" id="KW-0406">Ion transport</keyword>
<keyword evidence="10" id="KW-0998">Cell outer membrane</keyword>
<comment type="similarity">
    <text evidence="11">Belongs to the TonB-dependent receptor family.</text>
</comment>
<evidence type="ECO:0000256" key="2">
    <source>
        <dbReference type="ARBA" id="ARBA00022448"/>
    </source>
</evidence>
<keyword evidence="15" id="KW-1185">Reference proteome</keyword>
<reference evidence="14 15" key="1">
    <citation type="submission" date="2019-04" db="EMBL/GenBank/DDBJ databases">
        <title>Altererythrobacter aquimixticola sp. nov., isolated from sediment of junction between the ocean and a freshwater spring.</title>
        <authorList>
            <person name="Yoon J.-H."/>
        </authorList>
    </citation>
    <scope>NUCLEOTIDE SEQUENCE [LARGE SCALE GENOMIC DNA]</scope>
    <source>
        <strain evidence="14 15">SSKS-13</strain>
    </source>
</reference>
<evidence type="ECO:0000256" key="10">
    <source>
        <dbReference type="ARBA" id="ARBA00023237"/>
    </source>
</evidence>
<feature type="domain" description="TonB-dependent receptor plug" evidence="13">
    <location>
        <begin position="42"/>
        <end position="124"/>
    </location>
</feature>
<gene>
    <name evidence="14" type="ORF">E5222_01125</name>
</gene>
<dbReference type="AlphaFoldDB" id="A0A4T3F469"/>
<proteinExistence type="inferred from homology"/>
<dbReference type="Proteomes" id="UP000309389">
    <property type="component" value="Unassembled WGS sequence"/>
</dbReference>
<evidence type="ECO:0000256" key="4">
    <source>
        <dbReference type="ARBA" id="ARBA00022496"/>
    </source>
</evidence>
<sequence length="661" mass="71247">MSIVVTASKQKALLEDYPGTIHMAQFDAADGLRFGGGGSGILLRELPNLTSTDLGEGRNKIFIRGVADSSFNGQTQATISQYFGESRLNYSGPDPDLMLYDVERFEVLEGPQGTLYGAGSLGGVIRIAPRSPQPGETSLAGVAAGTLTQDEPGAELALVGNLPVGSTGAARLVAYRAYRPGYIDDPERGLADINSTDIVGLRASLSLEPHDTLDLEFGALMQDLSSEDGQYTDSGTDALTRHSAIGQPFDSNYFLVWATARAQFDFAELVSTTSAAQQAIDTVFDATPASSAEPLAYVEDRNVALFAHETRLAGSFGPVSSWVAGIALAGNYDRAARAFGAAADPSDISIVRSITVDTALFGEATIGPWHNFSLTAGGRFSWVRSSYEVEFVPDEQEIESRRSQSRFLPTAALSWTPLSGLIVYARYREGYRPGSVRVSGAGEDAAGTLFDADEMFTSEAGLRVGAREESRVWGGLQYSYSRWNEVQADLVTPEGFPYVANLGSGFVRYSSIDLGWRPFDPLVLEASAFLTTSQLDRPSTAFAGLNEEDLPNIADEGWRFSARFDQRLGDAQLTVSGSVGYIGPSFLAIGEPFELPQGRYHDTALGARLDLGDWGISLDIDNVLDERSNRFSFGNPFFVAEGMQRTPLRPRTIRLGVDAQF</sequence>
<dbReference type="InterPro" id="IPR000531">
    <property type="entry name" value="Beta-barrel_TonB"/>
</dbReference>
<dbReference type="InterPro" id="IPR012910">
    <property type="entry name" value="Plug_dom"/>
</dbReference>
<organism evidence="14 15">
    <name type="scientific">Alteraurantiacibacter aquimixticola</name>
    <dbReference type="NCBI Taxonomy" id="2489173"/>
    <lineage>
        <taxon>Bacteria</taxon>
        <taxon>Pseudomonadati</taxon>
        <taxon>Pseudomonadota</taxon>
        <taxon>Alphaproteobacteria</taxon>
        <taxon>Sphingomonadales</taxon>
        <taxon>Erythrobacteraceae</taxon>
        <taxon>Alteraurantiacibacter</taxon>
    </lineage>
</organism>
<evidence type="ECO:0000256" key="7">
    <source>
        <dbReference type="ARBA" id="ARBA00023065"/>
    </source>
</evidence>
<keyword evidence="5" id="KW-0812">Transmembrane</keyword>
<keyword evidence="14" id="KW-0675">Receptor</keyword>
<comment type="subcellular location">
    <subcellularLocation>
        <location evidence="1">Cell outer membrane</location>
        <topology evidence="1">Multi-pass membrane protein</topology>
    </subcellularLocation>
</comment>
<keyword evidence="8 11" id="KW-0798">TonB box</keyword>
<evidence type="ECO:0000259" key="13">
    <source>
        <dbReference type="Pfam" id="PF07715"/>
    </source>
</evidence>
<evidence type="ECO:0000256" key="9">
    <source>
        <dbReference type="ARBA" id="ARBA00023136"/>
    </source>
</evidence>
<keyword evidence="9 11" id="KW-0472">Membrane</keyword>
<evidence type="ECO:0000256" key="5">
    <source>
        <dbReference type="ARBA" id="ARBA00022692"/>
    </source>
</evidence>
<evidence type="ECO:0000256" key="8">
    <source>
        <dbReference type="ARBA" id="ARBA00023077"/>
    </source>
</evidence>
<evidence type="ECO:0000259" key="12">
    <source>
        <dbReference type="Pfam" id="PF00593"/>
    </source>
</evidence>
<name>A0A4T3F469_9SPHN</name>
<keyword evidence="4" id="KW-0410">Iron transport</keyword>
<feature type="domain" description="TonB-dependent receptor-like beta-barrel" evidence="12">
    <location>
        <begin position="240"/>
        <end position="623"/>
    </location>
</feature>
<protein>
    <submittedName>
        <fullName evidence="14">TonB-dependent receptor</fullName>
    </submittedName>
</protein>